<dbReference type="Proteomes" id="UP001165586">
    <property type="component" value="Unassembled WGS sequence"/>
</dbReference>
<dbReference type="EMBL" id="JANLCJ010000062">
    <property type="protein sequence ID" value="MCS5736569.1"/>
    <property type="molecule type" value="Genomic_DNA"/>
</dbReference>
<proteinExistence type="predicted"/>
<dbReference type="InterPro" id="IPR053827">
    <property type="entry name" value="Gp10_C"/>
</dbReference>
<comment type="caution">
    <text evidence="2">The sequence shown here is derived from an EMBL/GenBank/DDBJ whole genome shotgun (WGS) entry which is preliminary data.</text>
</comment>
<dbReference type="RefSeq" id="WP_259542607.1">
    <property type="nucleotide sequence ID" value="NZ_JANLCJ010000062.1"/>
</dbReference>
<keyword evidence="3" id="KW-1185">Reference proteome</keyword>
<evidence type="ECO:0000313" key="3">
    <source>
        <dbReference type="Proteomes" id="UP001165586"/>
    </source>
</evidence>
<evidence type="ECO:0000313" key="2">
    <source>
        <dbReference type="EMBL" id="MCS5736569.1"/>
    </source>
</evidence>
<dbReference type="Pfam" id="PF21939">
    <property type="entry name" value="Gp10_C"/>
    <property type="match status" value="1"/>
</dbReference>
<protein>
    <recommendedName>
        <fullName evidence="1">Baseplate structural protein Gp10 C-terminal domain-containing protein</fullName>
    </recommendedName>
</protein>
<feature type="non-terminal residue" evidence="2">
    <location>
        <position position="1"/>
    </location>
</feature>
<accession>A0ABT2H9L0</accession>
<gene>
    <name evidence="2" type="ORF">N1032_22845</name>
</gene>
<evidence type="ECO:0000259" key="1">
    <source>
        <dbReference type="Pfam" id="PF21939"/>
    </source>
</evidence>
<sequence length="228" mass="23943">DVPLTSDFGDLSKVTEYMEFKRDSGNTYNIVEFSEPTLIKNAMVGKDGTDLASIDKVEALINEAILKRIYPVGSYFMSENSTNPATVLQAPNTVWLPIVGFLGGIGASSDGANGQVYQFRSGTGGRSSVALAPANMPLQSASASLTTSGSTASTSMRFTTGHADGNHHDDSGGILFNTQNGNHSSTLVGSATIPAQSVTGTISVGNATPTPVEIIPTYRGAYIWRRIT</sequence>
<name>A0ABT2H9L0_9MICO</name>
<reference evidence="2" key="1">
    <citation type="submission" date="2022-08" db="EMBL/GenBank/DDBJ databases">
        <authorList>
            <person name="Deng Y."/>
            <person name="Han X.-F."/>
            <person name="Zhang Y.-Q."/>
        </authorList>
    </citation>
    <scope>NUCLEOTIDE SEQUENCE</scope>
    <source>
        <strain evidence="2">CPCC 203386</strain>
    </source>
</reference>
<organism evidence="2 3">
    <name type="scientific">Herbiconiux daphne</name>
    <dbReference type="NCBI Taxonomy" id="2970914"/>
    <lineage>
        <taxon>Bacteria</taxon>
        <taxon>Bacillati</taxon>
        <taxon>Actinomycetota</taxon>
        <taxon>Actinomycetes</taxon>
        <taxon>Micrococcales</taxon>
        <taxon>Microbacteriaceae</taxon>
        <taxon>Herbiconiux</taxon>
    </lineage>
</organism>
<feature type="domain" description="Baseplate structural protein Gp10 C-terminal" evidence="1">
    <location>
        <begin position="65"/>
        <end position="227"/>
    </location>
</feature>